<dbReference type="PANTHER" id="PTHR46558">
    <property type="entry name" value="TRACRIPTIONAL REGULATORY PROTEIN-RELATED-RELATED"/>
    <property type="match status" value="1"/>
</dbReference>
<dbReference type="EMBL" id="SCLX01000007">
    <property type="protein sequence ID" value="RXF59468.1"/>
    <property type="molecule type" value="Genomic_DNA"/>
</dbReference>
<dbReference type="PROSITE" id="PS50943">
    <property type="entry name" value="HTH_CROC1"/>
    <property type="match status" value="1"/>
</dbReference>
<evidence type="ECO:0000259" key="2">
    <source>
        <dbReference type="PROSITE" id="PS50943"/>
    </source>
</evidence>
<dbReference type="RefSeq" id="WP_128733925.1">
    <property type="nucleotide sequence ID" value="NZ_JABERN010000075.1"/>
</dbReference>
<feature type="domain" description="HTH cro/C1-type" evidence="2">
    <location>
        <begin position="7"/>
        <end position="61"/>
    </location>
</feature>
<organism evidence="3 4">
    <name type="scientific">Lactobacillus crispatus</name>
    <dbReference type="NCBI Taxonomy" id="47770"/>
    <lineage>
        <taxon>Bacteria</taxon>
        <taxon>Bacillati</taxon>
        <taxon>Bacillota</taxon>
        <taxon>Bacilli</taxon>
        <taxon>Lactobacillales</taxon>
        <taxon>Lactobacillaceae</taxon>
        <taxon>Lactobacillus</taxon>
    </lineage>
</organism>
<dbReference type="InterPro" id="IPR010982">
    <property type="entry name" value="Lambda_DNA-bd_dom_sf"/>
</dbReference>
<comment type="caution">
    <text evidence="3">The sequence shown here is derived from an EMBL/GenBank/DDBJ whole genome shotgun (WGS) entry which is preliminary data.</text>
</comment>
<dbReference type="PANTHER" id="PTHR46558:SF14">
    <property type="entry name" value="HTH-TYPE TRANSCRIPTIONAL REGULATOR ANSR"/>
    <property type="match status" value="1"/>
</dbReference>
<dbReference type="InterPro" id="IPR001387">
    <property type="entry name" value="Cro/C1-type_HTH"/>
</dbReference>
<proteinExistence type="predicted"/>
<dbReference type="SUPFAM" id="SSF47413">
    <property type="entry name" value="lambda repressor-like DNA-binding domains"/>
    <property type="match status" value="1"/>
</dbReference>
<dbReference type="SMART" id="SM00530">
    <property type="entry name" value="HTH_XRE"/>
    <property type="match status" value="1"/>
</dbReference>
<evidence type="ECO:0000313" key="3">
    <source>
        <dbReference type="EMBL" id="RXF59468.1"/>
    </source>
</evidence>
<dbReference type="Gene3D" id="1.10.260.40">
    <property type="entry name" value="lambda repressor-like DNA-binding domains"/>
    <property type="match status" value="1"/>
</dbReference>
<accession>A0A4Q0LWB9</accession>
<reference evidence="3 4" key="1">
    <citation type="submission" date="2019-01" db="EMBL/GenBank/DDBJ databases">
        <title>The genome sequence of Lactobacillus crispatus L49.</title>
        <authorList>
            <person name="Zhong J."/>
            <person name="Zhang J."/>
        </authorList>
    </citation>
    <scope>NUCLEOTIDE SEQUENCE [LARGE SCALE GENOMIC DNA]</scope>
    <source>
        <strain evidence="3 4">L49</strain>
    </source>
</reference>
<protein>
    <submittedName>
        <fullName evidence="3">XRE family transcriptional regulator</fullName>
    </submittedName>
</protein>
<dbReference type="GO" id="GO:0003677">
    <property type="term" value="F:DNA binding"/>
    <property type="evidence" value="ECO:0007669"/>
    <property type="project" value="UniProtKB-KW"/>
</dbReference>
<sequence>MKFNERLSNLREKHNYSKTQMANMIGVSLPRYANWEYGYNDPDMDTLVKLAKILDTSVDYLAGKVDNPVSSDKDVNGDLDDMLDDARSFDGKPLDEHDRELVRGILKRIYSEK</sequence>
<evidence type="ECO:0000256" key="1">
    <source>
        <dbReference type="ARBA" id="ARBA00023125"/>
    </source>
</evidence>
<name>A0A4Q0LWB9_9LACO</name>
<evidence type="ECO:0000313" key="4">
    <source>
        <dbReference type="Proteomes" id="UP000289808"/>
    </source>
</evidence>
<dbReference type="CDD" id="cd00093">
    <property type="entry name" value="HTH_XRE"/>
    <property type="match status" value="1"/>
</dbReference>
<dbReference type="AlphaFoldDB" id="A0A4Q0LWB9"/>
<dbReference type="Proteomes" id="UP000289808">
    <property type="component" value="Unassembled WGS sequence"/>
</dbReference>
<gene>
    <name evidence="3" type="ORF">ERD32_01850</name>
</gene>
<keyword evidence="1" id="KW-0238">DNA-binding</keyword>
<dbReference type="Pfam" id="PF01381">
    <property type="entry name" value="HTH_3"/>
    <property type="match status" value="1"/>
</dbReference>